<reference evidence="2 3" key="1">
    <citation type="submission" date="2018-10" db="EMBL/GenBank/DDBJ databases">
        <title>Transmission dynamics of multidrug resistant bacteria on intensive care unit surfaces.</title>
        <authorList>
            <person name="D'Souza A.W."/>
            <person name="Potter R.F."/>
            <person name="Wallace M."/>
            <person name="Shupe A."/>
            <person name="Patel S."/>
            <person name="Sun S."/>
            <person name="Gul D."/>
            <person name="Kwon J.H."/>
            <person name="Andleeb S."/>
            <person name="Burnham C.-A.D."/>
            <person name="Dantas G."/>
        </authorList>
    </citation>
    <scope>NUCLEOTIDE SEQUENCE [LARGE SCALE GENOMIC DNA]</scope>
    <source>
        <strain evidence="2 3">PX_177</strain>
    </source>
</reference>
<evidence type="ECO:0000313" key="3">
    <source>
        <dbReference type="Proteomes" id="UP000276506"/>
    </source>
</evidence>
<dbReference type="RefSeq" id="WP_041109997.1">
    <property type="nucleotide sequence ID" value="NZ_RHQL01000010.1"/>
</dbReference>
<evidence type="ECO:0000313" key="2">
    <source>
        <dbReference type="EMBL" id="RRV08902.1"/>
    </source>
</evidence>
<sequence length="122" mass="13325">MTVHGINRYTRSEDLKRFMLGLLGLALIVTIFAFPEMAQAAWDGKFGPSADLTKNTDDSLKGWFQAIAGWGLWLSVGALAISIVFFGGKFWWIPVCFALLSLFGEPFVTTIGGWAGFSKKGA</sequence>
<accession>A0A3R8V163</accession>
<gene>
    <name evidence="2" type="ORF">EGJ28_16700</name>
</gene>
<keyword evidence="1" id="KW-1133">Transmembrane helix</keyword>
<evidence type="ECO:0000256" key="1">
    <source>
        <dbReference type="SAM" id="Phobius"/>
    </source>
</evidence>
<proteinExistence type="predicted"/>
<organism evidence="2 3">
    <name type="scientific">Stutzerimonas xanthomarina</name>
    <dbReference type="NCBI Taxonomy" id="271420"/>
    <lineage>
        <taxon>Bacteria</taxon>
        <taxon>Pseudomonadati</taxon>
        <taxon>Pseudomonadota</taxon>
        <taxon>Gammaproteobacteria</taxon>
        <taxon>Pseudomonadales</taxon>
        <taxon>Pseudomonadaceae</taxon>
        <taxon>Stutzerimonas</taxon>
    </lineage>
</organism>
<name>A0A3R8V163_9GAMM</name>
<keyword evidence="1" id="KW-0472">Membrane</keyword>
<dbReference type="AlphaFoldDB" id="A0A3R8V163"/>
<feature type="transmembrane region" description="Helical" evidence="1">
    <location>
        <begin position="64"/>
        <end position="86"/>
    </location>
</feature>
<keyword evidence="1" id="KW-0812">Transmembrane</keyword>
<protein>
    <submittedName>
        <fullName evidence="2">Uncharacterized protein</fullName>
    </submittedName>
</protein>
<dbReference type="Proteomes" id="UP000276506">
    <property type="component" value="Unassembled WGS sequence"/>
</dbReference>
<comment type="caution">
    <text evidence="2">The sequence shown here is derived from an EMBL/GenBank/DDBJ whole genome shotgun (WGS) entry which is preliminary data.</text>
</comment>
<feature type="transmembrane region" description="Helical" evidence="1">
    <location>
        <begin position="93"/>
        <end position="117"/>
    </location>
</feature>
<dbReference type="EMBL" id="RHQL01000010">
    <property type="protein sequence ID" value="RRV08902.1"/>
    <property type="molecule type" value="Genomic_DNA"/>
</dbReference>